<dbReference type="Proteomes" id="UP000824469">
    <property type="component" value="Unassembled WGS sequence"/>
</dbReference>
<name>A0AA38FXP9_TAXCH</name>
<evidence type="ECO:0000313" key="1">
    <source>
        <dbReference type="EMBL" id="KAH9312146.1"/>
    </source>
</evidence>
<feature type="non-terminal residue" evidence="1">
    <location>
        <position position="1"/>
    </location>
</feature>
<keyword evidence="2" id="KW-1185">Reference proteome</keyword>
<comment type="caution">
    <text evidence="1">The sequence shown here is derived from an EMBL/GenBank/DDBJ whole genome shotgun (WGS) entry which is preliminary data.</text>
</comment>
<dbReference type="EMBL" id="JAHRHJ020000006">
    <property type="protein sequence ID" value="KAH9312146.1"/>
    <property type="molecule type" value="Genomic_DNA"/>
</dbReference>
<organism evidence="1 2">
    <name type="scientific">Taxus chinensis</name>
    <name type="common">Chinese yew</name>
    <name type="synonym">Taxus wallichiana var. chinensis</name>
    <dbReference type="NCBI Taxonomy" id="29808"/>
    <lineage>
        <taxon>Eukaryota</taxon>
        <taxon>Viridiplantae</taxon>
        <taxon>Streptophyta</taxon>
        <taxon>Embryophyta</taxon>
        <taxon>Tracheophyta</taxon>
        <taxon>Spermatophyta</taxon>
        <taxon>Pinopsida</taxon>
        <taxon>Pinidae</taxon>
        <taxon>Conifers II</taxon>
        <taxon>Cupressales</taxon>
        <taxon>Taxaceae</taxon>
        <taxon>Taxus</taxon>
    </lineage>
</organism>
<gene>
    <name evidence="1" type="ORF">KI387_027181</name>
</gene>
<proteinExistence type="predicted"/>
<accession>A0AA38FXP9</accession>
<evidence type="ECO:0000313" key="2">
    <source>
        <dbReference type="Proteomes" id="UP000824469"/>
    </source>
</evidence>
<dbReference type="AlphaFoldDB" id="A0AA38FXP9"/>
<reference evidence="1 2" key="1">
    <citation type="journal article" date="2021" name="Nat. Plants">
        <title>The Taxus genome provides insights into paclitaxel biosynthesis.</title>
        <authorList>
            <person name="Xiong X."/>
            <person name="Gou J."/>
            <person name="Liao Q."/>
            <person name="Li Y."/>
            <person name="Zhou Q."/>
            <person name="Bi G."/>
            <person name="Li C."/>
            <person name="Du R."/>
            <person name="Wang X."/>
            <person name="Sun T."/>
            <person name="Guo L."/>
            <person name="Liang H."/>
            <person name="Lu P."/>
            <person name="Wu Y."/>
            <person name="Zhang Z."/>
            <person name="Ro D.K."/>
            <person name="Shang Y."/>
            <person name="Huang S."/>
            <person name="Yan J."/>
        </authorList>
    </citation>
    <scope>NUCLEOTIDE SEQUENCE [LARGE SCALE GENOMIC DNA]</scope>
    <source>
        <strain evidence="1">Ta-2019</strain>
    </source>
</reference>
<protein>
    <submittedName>
        <fullName evidence="1">Uncharacterized protein</fullName>
    </submittedName>
</protein>
<sequence length="125" mass="14137">MLVAVEYEDIGYEGIPLSKDQAKVLRGRARNLQGDIVTERHVVTIRRVETERKAGEKILNAEGAYKRQSQEEIIRDGRVFLRADSVKFTDKDGIDSMGNQSLMKVSLKEEQESGLARPDNQQSCK</sequence>